<keyword evidence="1" id="KW-0732">Signal</keyword>
<accession>A0A8B8FC49</accession>
<proteinExistence type="predicted"/>
<evidence type="ECO:0000256" key="1">
    <source>
        <dbReference type="SAM" id="SignalP"/>
    </source>
</evidence>
<evidence type="ECO:0000313" key="2">
    <source>
        <dbReference type="Proteomes" id="UP000694846"/>
    </source>
</evidence>
<feature type="chain" id="PRO_5034025292" evidence="1">
    <location>
        <begin position="20"/>
        <end position="139"/>
    </location>
</feature>
<evidence type="ECO:0000313" key="3">
    <source>
        <dbReference type="RefSeq" id="XP_025408368.1"/>
    </source>
</evidence>
<dbReference type="OrthoDB" id="6572477at2759"/>
<dbReference type="RefSeq" id="XP_025408368.1">
    <property type="nucleotide sequence ID" value="XM_025552583.1"/>
</dbReference>
<reference evidence="3" key="1">
    <citation type="submission" date="2025-08" db="UniProtKB">
        <authorList>
            <consortium name="RefSeq"/>
        </authorList>
    </citation>
    <scope>IDENTIFICATION</scope>
    <source>
        <tissue evidence="3">Whole body</tissue>
    </source>
</reference>
<keyword evidence="2" id="KW-1185">Reference proteome</keyword>
<protein>
    <submittedName>
        <fullName evidence="3">Proclotting enzyme-like</fullName>
    </submittedName>
</protein>
<name>A0A8B8FC49_9HEMI</name>
<sequence>MRFTYIFCYALLVVAPALAVKFTPPDILWLDENEVCKKSMFSEKTYVCKILNDCKTAIQDIRDNVKYPTICSFKGKMPVVCCAPESVTRAERLEKEKETDLPKIEPGITLHFEIDKDGLVQDNLITYSRPRRQISSRNP</sequence>
<gene>
    <name evidence="3" type="primary">LOC112682102</name>
</gene>
<dbReference type="Proteomes" id="UP000694846">
    <property type="component" value="Unplaced"/>
</dbReference>
<dbReference type="GeneID" id="112682102"/>
<organism evidence="2 3">
    <name type="scientific">Sipha flava</name>
    <name type="common">yellow sugarcane aphid</name>
    <dbReference type="NCBI Taxonomy" id="143950"/>
    <lineage>
        <taxon>Eukaryota</taxon>
        <taxon>Metazoa</taxon>
        <taxon>Ecdysozoa</taxon>
        <taxon>Arthropoda</taxon>
        <taxon>Hexapoda</taxon>
        <taxon>Insecta</taxon>
        <taxon>Pterygota</taxon>
        <taxon>Neoptera</taxon>
        <taxon>Paraneoptera</taxon>
        <taxon>Hemiptera</taxon>
        <taxon>Sternorrhyncha</taxon>
        <taxon>Aphidomorpha</taxon>
        <taxon>Aphidoidea</taxon>
        <taxon>Aphididae</taxon>
        <taxon>Sipha</taxon>
    </lineage>
</organism>
<dbReference type="AlphaFoldDB" id="A0A8B8FC49"/>
<feature type="signal peptide" evidence="1">
    <location>
        <begin position="1"/>
        <end position="19"/>
    </location>
</feature>